<dbReference type="Gene3D" id="3.30.530.20">
    <property type="match status" value="1"/>
</dbReference>
<dbReference type="OrthoDB" id="9810827at2"/>
<keyword evidence="1" id="KW-0614">Plasmid</keyword>
<dbReference type="InterPro" id="IPR023393">
    <property type="entry name" value="START-like_dom_sf"/>
</dbReference>
<gene>
    <name evidence="1" type="ORF">AKJ29_18360</name>
</gene>
<accession>A0A0N8IAX8</accession>
<comment type="caution">
    <text evidence="1">The sequence shown here is derived from an EMBL/GenBank/DDBJ whole genome shotgun (WGS) entry which is preliminary data.</text>
</comment>
<proteinExistence type="predicted"/>
<evidence type="ECO:0000313" key="2">
    <source>
        <dbReference type="Proteomes" id="UP000050471"/>
    </source>
</evidence>
<evidence type="ECO:0000313" key="1">
    <source>
        <dbReference type="EMBL" id="KPN61547.1"/>
    </source>
</evidence>
<dbReference type="Proteomes" id="UP000050471">
    <property type="component" value="Plasmid unnamed"/>
</dbReference>
<dbReference type="AlphaFoldDB" id="A0A0N8IAX8"/>
<protein>
    <recommendedName>
        <fullName evidence="3">Polyketide cyclase</fullName>
    </recommendedName>
</protein>
<sequence length="151" mass="16929">MFTWTYSETVPTHASASQIWAHWQDTENWPAWDSELDWVRLEGPFEVGTTGKMKPSAGPEVAFELSEVSHEKSFSDTARLPLTKMVFQHEYLPQPDTETGQIRHTVSMTGLLAPLFGQVIGRQIKAHLRSAMETLSTQAASPQMPDARATE</sequence>
<name>A0A0N8IAX8_9RHOB</name>
<dbReference type="Pfam" id="PF10604">
    <property type="entry name" value="Polyketide_cyc2"/>
    <property type="match status" value="1"/>
</dbReference>
<geneLocation type="plasmid" evidence="1 2">
    <name>unnamed</name>
</geneLocation>
<evidence type="ECO:0008006" key="3">
    <source>
        <dbReference type="Google" id="ProtNLM"/>
    </source>
</evidence>
<reference evidence="1 2" key="1">
    <citation type="submission" date="2015-09" db="EMBL/GenBank/DDBJ databases">
        <title>Draft genome sequence of Aliiroseovarius crassostreae CV919-312TSm, the causative agent of Roseovarius Oyster Disease (formerly Juvenile Oyster Disease).</title>
        <authorList>
            <person name="Kessner L."/>
            <person name="Spinard E."/>
            <person name="Nelson D."/>
        </authorList>
    </citation>
    <scope>NUCLEOTIDE SEQUENCE [LARGE SCALE GENOMIC DNA]</scope>
    <source>
        <strain evidence="1 2">CV919-312</strain>
        <plasmid evidence="1 2">unnamed</plasmid>
    </source>
</reference>
<dbReference type="SUPFAM" id="SSF55961">
    <property type="entry name" value="Bet v1-like"/>
    <property type="match status" value="1"/>
</dbReference>
<keyword evidence="2" id="KW-1185">Reference proteome</keyword>
<dbReference type="EMBL" id="LKBA01000026">
    <property type="protein sequence ID" value="KPN61547.1"/>
    <property type="molecule type" value="Genomic_DNA"/>
</dbReference>
<organism evidence="1 2">
    <name type="scientific">Aliiroseovarius crassostreae</name>
    <dbReference type="NCBI Taxonomy" id="154981"/>
    <lineage>
        <taxon>Bacteria</taxon>
        <taxon>Pseudomonadati</taxon>
        <taxon>Pseudomonadota</taxon>
        <taxon>Alphaproteobacteria</taxon>
        <taxon>Rhodobacterales</taxon>
        <taxon>Paracoccaceae</taxon>
        <taxon>Aliiroseovarius</taxon>
    </lineage>
</organism>
<dbReference type="RefSeq" id="WP_055187149.1">
    <property type="nucleotide sequence ID" value="NZ_CM003503.1"/>
</dbReference>
<dbReference type="InterPro" id="IPR019587">
    <property type="entry name" value="Polyketide_cyclase/dehydratase"/>
</dbReference>